<name>A0A085LTX6_9BILA</name>
<gene>
    <name evidence="1" type="ORF">M513_10722</name>
</gene>
<organism evidence="1 2">
    <name type="scientific">Trichuris suis</name>
    <name type="common">pig whipworm</name>
    <dbReference type="NCBI Taxonomy" id="68888"/>
    <lineage>
        <taxon>Eukaryota</taxon>
        <taxon>Metazoa</taxon>
        <taxon>Ecdysozoa</taxon>
        <taxon>Nematoda</taxon>
        <taxon>Enoplea</taxon>
        <taxon>Dorylaimia</taxon>
        <taxon>Trichinellida</taxon>
        <taxon>Trichuridae</taxon>
        <taxon>Trichuris</taxon>
    </lineage>
</organism>
<dbReference type="AlphaFoldDB" id="A0A085LTX6"/>
<evidence type="ECO:0000313" key="1">
    <source>
        <dbReference type="EMBL" id="KFD48422.1"/>
    </source>
</evidence>
<keyword evidence="2" id="KW-1185">Reference proteome</keyword>
<protein>
    <submittedName>
        <fullName evidence="1">Uncharacterized protein</fullName>
    </submittedName>
</protein>
<reference evidence="1 2" key="1">
    <citation type="journal article" date="2014" name="Nat. Genet.">
        <title>Genome and transcriptome of the porcine whipworm Trichuris suis.</title>
        <authorList>
            <person name="Jex A.R."/>
            <person name="Nejsum P."/>
            <person name="Schwarz E.M."/>
            <person name="Hu L."/>
            <person name="Young N.D."/>
            <person name="Hall R.S."/>
            <person name="Korhonen P.K."/>
            <person name="Liao S."/>
            <person name="Thamsborg S."/>
            <person name="Xia J."/>
            <person name="Xu P."/>
            <person name="Wang S."/>
            <person name="Scheerlinck J.P."/>
            <person name="Hofmann A."/>
            <person name="Sternberg P.W."/>
            <person name="Wang J."/>
            <person name="Gasser R.B."/>
        </authorList>
    </citation>
    <scope>NUCLEOTIDE SEQUENCE [LARGE SCALE GENOMIC DNA]</scope>
    <source>
        <strain evidence="1">DCEP-RM93M</strain>
    </source>
</reference>
<dbReference type="Proteomes" id="UP000030764">
    <property type="component" value="Unassembled WGS sequence"/>
</dbReference>
<accession>A0A085LTX6</accession>
<evidence type="ECO:0000313" key="2">
    <source>
        <dbReference type="Proteomes" id="UP000030764"/>
    </source>
</evidence>
<sequence length="115" mass="13171">MELRRPGVEPGSSAWKATMLTATPSTRWDSPYGQFLSKHCKPMTNPRFCDRKRPIIIRRSYYTSLRCLTTRALMWLQGERHHVAARPDSELRRPGVEPGSIAWKATMLTATPSTR</sequence>
<dbReference type="EMBL" id="KL363294">
    <property type="protein sequence ID" value="KFD48422.1"/>
    <property type="molecule type" value="Genomic_DNA"/>
</dbReference>
<proteinExistence type="predicted"/>